<name>A0A2K0URL7_TRIHA</name>
<evidence type="ECO:0000313" key="1">
    <source>
        <dbReference type="EMBL" id="PNP60422.1"/>
    </source>
</evidence>
<proteinExistence type="predicted"/>
<protein>
    <submittedName>
        <fullName evidence="1">Uncharacterized protein</fullName>
    </submittedName>
</protein>
<dbReference type="EMBL" id="MTYI01000004">
    <property type="protein sequence ID" value="PNP60422.1"/>
    <property type="molecule type" value="Genomic_DNA"/>
</dbReference>
<dbReference type="AlphaFoldDB" id="A0A2K0URL7"/>
<reference evidence="1 2" key="1">
    <citation type="submission" date="2017-02" db="EMBL/GenBank/DDBJ databases">
        <title>Genomes of Trichoderma spp. with biocontrol activity.</title>
        <authorList>
            <person name="Gardiner D."/>
            <person name="Kazan K."/>
            <person name="Vos C."/>
            <person name="Harvey P."/>
        </authorList>
    </citation>
    <scope>NUCLEOTIDE SEQUENCE [LARGE SCALE GENOMIC DNA]</scope>
    <source>
        <strain evidence="1 2">Tr1</strain>
    </source>
</reference>
<sequence>MCRAAEAQPFVGYRTGHCTGGQGGALALATSLRASQIDPSAWRGDRLILGCSTRAFPGDTSQEQGLVSGSIKLRVIAASRSGAAAQSHRHTTPTPLLSLVAWALGDNGHILRLRLARVGWSYLEDWDSTLTI</sequence>
<accession>A0A2K0URL7</accession>
<gene>
    <name evidence="1" type="ORF">THARTR1_00446</name>
</gene>
<evidence type="ECO:0000313" key="2">
    <source>
        <dbReference type="Proteomes" id="UP000236290"/>
    </source>
</evidence>
<dbReference type="Proteomes" id="UP000236290">
    <property type="component" value="Unassembled WGS sequence"/>
</dbReference>
<organism evidence="1 2">
    <name type="scientific">Trichoderma harzianum</name>
    <name type="common">Hypocrea lixii</name>
    <dbReference type="NCBI Taxonomy" id="5544"/>
    <lineage>
        <taxon>Eukaryota</taxon>
        <taxon>Fungi</taxon>
        <taxon>Dikarya</taxon>
        <taxon>Ascomycota</taxon>
        <taxon>Pezizomycotina</taxon>
        <taxon>Sordariomycetes</taxon>
        <taxon>Hypocreomycetidae</taxon>
        <taxon>Hypocreales</taxon>
        <taxon>Hypocreaceae</taxon>
        <taxon>Trichoderma</taxon>
    </lineage>
</organism>
<comment type="caution">
    <text evidence="1">The sequence shown here is derived from an EMBL/GenBank/DDBJ whole genome shotgun (WGS) entry which is preliminary data.</text>
</comment>